<feature type="compositionally biased region" description="Basic and acidic residues" evidence="1">
    <location>
        <begin position="137"/>
        <end position="146"/>
    </location>
</feature>
<dbReference type="GeneID" id="106814715"/>
<organism evidence="2 3">
    <name type="scientific">Priapulus caudatus</name>
    <name type="common">Priapulid worm</name>
    <dbReference type="NCBI Taxonomy" id="37621"/>
    <lineage>
        <taxon>Eukaryota</taxon>
        <taxon>Metazoa</taxon>
        <taxon>Ecdysozoa</taxon>
        <taxon>Scalidophora</taxon>
        <taxon>Priapulida</taxon>
        <taxon>Priapulimorpha</taxon>
        <taxon>Priapulimorphida</taxon>
        <taxon>Priapulidae</taxon>
        <taxon>Priapulus</taxon>
    </lineage>
</organism>
<name>A0ABM1EQS8_PRICU</name>
<evidence type="ECO:0000313" key="3">
    <source>
        <dbReference type="RefSeq" id="XP_014674549.1"/>
    </source>
</evidence>
<evidence type="ECO:0000256" key="1">
    <source>
        <dbReference type="SAM" id="MobiDB-lite"/>
    </source>
</evidence>
<protein>
    <submittedName>
        <fullName evidence="3">Muscle M-line assembly protein unc-89-like</fullName>
    </submittedName>
</protein>
<feature type="region of interest" description="Disordered" evidence="1">
    <location>
        <begin position="1"/>
        <end position="27"/>
    </location>
</feature>
<feature type="compositionally biased region" description="Basic residues" evidence="1">
    <location>
        <begin position="1"/>
        <end position="16"/>
    </location>
</feature>
<keyword evidence="2" id="KW-1185">Reference proteome</keyword>
<proteinExistence type="predicted"/>
<accession>A0ABM1EQS8</accession>
<feature type="compositionally biased region" description="Basic residues" evidence="1">
    <location>
        <begin position="378"/>
        <end position="389"/>
    </location>
</feature>
<feature type="region of interest" description="Disordered" evidence="1">
    <location>
        <begin position="190"/>
        <end position="422"/>
    </location>
</feature>
<dbReference type="Proteomes" id="UP000695022">
    <property type="component" value="Unplaced"/>
</dbReference>
<feature type="compositionally biased region" description="Low complexity" evidence="1">
    <location>
        <begin position="282"/>
        <end position="294"/>
    </location>
</feature>
<sequence>MRGGLRRRGALRRARAREHCRDEPTAPPAAREALLKGVSLCVVAGCGESCGGEDELVAHLCETHCETQTSVVSPGRGCYRSFAGLAPHNKGGGGNAHSPSPGKRPHAAPTLEENGVEPYRTRLPRQLDAHLREHLAEARAAAADKRSPKKKIAAAKMSPNKRTPANREERPLATKGGRGFEQAFADFLSSTTKQTKNHVGDGGGRLGARSPRRGQESAAPKSERRASEAEPEQAKTEDGARATTDNGGSASDRLRTDGAENTCAPSREAPRDDRDEERVDGDAAAVDETPAAAARSDGADVRSETGDPSVVARGSRQSEATTAAAADVPEAAPVDTVAPPSSVSAATSGAVENGSTADASTNQSPDVGAAAELDCPRHGRSRSRGRRGKLSSSKRDERRGNAGLARETGGGGGGEGGRERRR</sequence>
<reference evidence="3" key="1">
    <citation type="submission" date="2025-08" db="UniProtKB">
        <authorList>
            <consortium name="RefSeq"/>
        </authorList>
    </citation>
    <scope>IDENTIFICATION</scope>
</reference>
<feature type="compositionally biased region" description="Polar residues" evidence="1">
    <location>
        <begin position="353"/>
        <end position="365"/>
    </location>
</feature>
<evidence type="ECO:0000313" key="2">
    <source>
        <dbReference type="Proteomes" id="UP000695022"/>
    </source>
</evidence>
<gene>
    <name evidence="3" type="primary">LOC106814715</name>
</gene>
<feature type="compositionally biased region" description="Low complexity" evidence="1">
    <location>
        <begin position="319"/>
        <end position="351"/>
    </location>
</feature>
<feature type="region of interest" description="Disordered" evidence="1">
    <location>
        <begin position="89"/>
        <end position="115"/>
    </location>
</feature>
<dbReference type="RefSeq" id="XP_014674549.1">
    <property type="nucleotide sequence ID" value="XM_014819063.1"/>
</dbReference>
<feature type="compositionally biased region" description="Basic and acidic residues" evidence="1">
    <location>
        <begin position="268"/>
        <end position="281"/>
    </location>
</feature>
<feature type="compositionally biased region" description="Basic and acidic residues" evidence="1">
    <location>
        <begin position="221"/>
        <end position="240"/>
    </location>
</feature>
<feature type="region of interest" description="Disordered" evidence="1">
    <location>
        <begin position="137"/>
        <end position="177"/>
    </location>
</feature>